<keyword evidence="2" id="KW-1185">Reference proteome</keyword>
<organism evidence="1 2">
    <name type="scientific">Mycena rosella</name>
    <name type="common">Pink bonnet</name>
    <name type="synonym">Agaricus rosellus</name>
    <dbReference type="NCBI Taxonomy" id="1033263"/>
    <lineage>
        <taxon>Eukaryota</taxon>
        <taxon>Fungi</taxon>
        <taxon>Dikarya</taxon>
        <taxon>Basidiomycota</taxon>
        <taxon>Agaricomycotina</taxon>
        <taxon>Agaricomycetes</taxon>
        <taxon>Agaricomycetidae</taxon>
        <taxon>Agaricales</taxon>
        <taxon>Marasmiineae</taxon>
        <taxon>Mycenaceae</taxon>
        <taxon>Mycena</taxon>
    </lineage>
</organism>
<dbReference type="EMBL" id="JARKIE010000575">
    <property type="protein sequence ID" value="KAJ7626731.1"/>
    <property type="molecule type" value="Genomic_DNA"/>
</dbReference>
<gene>
    <name evidence="1" type="ORF">B0H17DRAFT_1218547</name>
</gene>
<evidence type="ECO:0000313" key="2">
    <source>
        <dbReference type="Proteomes" id="UP001221757"/>
    </source>
</evidence>
<reference evidence="1" key="1">
    <citation type="submission" date="2023-03" db="EMBL/GenBank/DDBJ databases">
        <title>Massive genome expansion in bonnet fungi (Mycena s.s.) driven by repeated elements and novel gene families across ecological guilds.</title>
        <authorList>
            <consortium name="Lawrence Berkeley National Laboratory"/>
            <person name="Harder C.B."/>
            <person name="Miyauchi S."/>
            <person name="Viragh M."/>
            <person name="Kuo A."/>
            <person name="Thoen E."/>
            <person name="Andreopoulos B."/>
            <person name="Lu D."/>
            <person name="Skrede I."/>
            <person name="Drula E."/>
            <person name="Henrissat B."/>
            <person name="Morin E."/>
            <person name="Kohler A."/>
            <person name="Barry K."/>
            <person name="LaButti K."/>
            <person name="Morin E."/>
            <person name="Salamov A."/>
            <person name="Lipzen A."/>
            <person name="Mereny Z."/>
            <person name="Hegedus B."/>
            <person name="Baldrian P."/>
            <person name="Stursova M."/>
            <person name="Weitz H."/>
            <person name="Taylor A."/>
            <person name="Grigoriev I.V."/>
            <person name="Nagy L.G."/>
            <person name="Martin F."/>
            <person name="Kauserud H."/>
        </authorList>
    </citation>
    <scope>NUCLEOTIDE SEQUENCE</scope>
    <source>
        <strain evidence="1">CBHHK067</strain>
    </source>
</reference>
<dbReference type="AlphaFoldDB" id="A0AAD7BNY5"/>
<comment type="caution">
    <text evidence="1">The sequence shown here is derived from an EMBL/GenBank/DDBJ whole genome shotgun (WGS) entry which is preliminary data.</text>
</comment>
<evidence type="ECO:0000313" key="1">
    <source>
        <dbReference type="EMBL" id="KAJ7626731.1"/>
    </source>
</evidence>
<sequence length="51" mass="5841">MSLTFAACPQDVLLEFSKQLAVGDLFAYLSVCRTTRELRHERTFGSKLFSR</sequence>
<name>A0AAD7BNY5_MYCRO</name>
<proteinExistence type="predicted"/>
<accession>A0AAD7BNY5</accession>
<evidence type="ECO:0008006" key="3">
    <source>
        <dbReference type="Google" id="ProtNLM"/>
    </source>
</evidence>
<protein>
    <recommendedName>
        <fullName evidence="3">F-box domain-containing protein</fullName>
    </recommendedName>
</protein>
<dbReference type="Proteomes" id="UP001221757">
    <property type="component" value="Unassembled WGS sequence"/>
</dbReference>